<feature type="domain" description="WSC" evidence="9">
    <location>
        <begin position="23"/>
        <end position="112"/>
    </location>
</feature>
<dbReference type="Pfam" id="PF01822">
    <property type="entry name" value="WSC"/>
    <property type="match status" value="1"/>
</dbReference>
<feature type="compositionally biased region" description="Low complexity" evidence="7">
    <location>
        <begin position="119"/>
        <end position="167"/>
    </location>
</feature>
<name>A0A5M9M6X2_9EURO</name>
<comment type="subcellular location">
    <subcellularLocation>
        <location evidence="1">Membrane</location>
        <topology evidence="1">Single-pass membrane protein</topology>
    </subcellularLocation>
</comment>
<dbReference type="GeneID" id="54334137"/>
<comment type="caution">
    <text evidence="10">The sequence shown here is derived from an EMBL/GenBank/DDBJ whole genome shotgun (WGS) entry which is preliminary data.</text>
</comment>
<evidence type="ECO:0000256" key="2">
    <source>
        <dbReference type="ARBA" id="ARBA00022692"/>
    </source>
</evidence>
<evidence type="ECO:0000256" key="5">
    <source>
        <dbReference type="ARBA" id="ARBA00023136"/>
    </source>
</evidence>
<feature type="region of interest" description="Disordered" evidence="7">
    <location>
        <begin position="118"/>
        <end position="176"/>
    </location>
</feature>
<dbReference type="PROSITE" id="PS51212">
    <property type="entry name" value="WSC"/>
    <property type="match status" value="1"/>
</dbReference>
<dbReference type="InterPro" id="IPR051836">
    <property type="entry name" value="Kremen_rcpt"/>
</dbReference>
<keyword evidence="6" id="KW-0325">Glycoprotein</keyword>
<feature type="signal peptide" evidence="8">
    <location>
        <begin position="1"/>
        <end position="21"/>
    </location>
</feature>
<dbReference type="VEuPathDB" id="FungiDB:EYZ11_006192"/>
<dbReference type="SMART" id="SM00321">
    <property type="entry name" value="WSC"/>
    <property type="match status" value="1"/>
</dbReference>
<keyword evidence="2" id="KW-0812">Transmembrane</keyword>
<evidence type="ECO:0000256" key="3">
    <source>
        <dbReference type="ARBA" id="ARBA00022729"/>
    </source>
</evidence>
<feature type="chain" id="PRO_5024338855" description="WSC domain-containing protein" evidence="8">
    <location>
        <begin position="22"/>
        <end position="176"/>
    </location>
</feature>
<evidence type="ECO:0000256" key="7">
    <source>
        <dbReference type="SAM" id="MobiDB-lite"/>
    </source>
</evidence>
<dbReference type="RefSeq" id="XP_033421853.1">
    <property type="nucleotide sequence ID" value="XM_033575998.1"/>
</dbReference>
<dbReference type="InterPro" id="IPR002889">
    <property type="entry name" value="WSC_carb-bd"/>
</dbReference>
<evidence type="ECO:0000256" key="4">
    <source>
        <dbReference type="ARBA" id="ARBA00022989"/>
    </source>
</evidence>
<dbReference type="OrthoDB" id="2019572at2759"/>
<sequence>MKTFQNFYIYLMATLTLLVSADPLEHSSCYSNPGSLKNQGTYLDQSWDDCFDLCERQDADAFAVHAGTECWCGNSLPDAKYRIPSHKCNIDCPGGPFSKCGGKDSWNIFPLHRVPHVASTSSSSTSTASKSSLPSTTRSTSAAVSESTSQSASPSAASPSTSNSAATRRFKPPFIF</sequence>
<evidence type="ECO:0000256" key="8">
    <source>
        <dbReference type="SAM" id="SignalP"/>
    </source>
</evidence>
<evidence type="ECO:0000259" key="9">
    <source>
        <dbReference type="PROSITE" id="PS51212"/>
    </source>
</evidence>
<keyword evidence="4" id="KW-1133">Transmembrane helix</keyword>
<dbReference type="EMBL" id="QUQM01000008">
    <property type="protein sequence ID" value="KAA8642491.1"/>
    <property type="molecule type" value="Genomic_DNA"/>
</dbReference>
<dbReference type="PANTHER" id="PTHR24269">
    <property type="entry name" value="KREMEN PROTEIN"/>
    <property type="match status" value="1"/>
</dbReference>
<organism evidence="10 11">
    <name type="scientific">Aspergillus tanneri</name>
    <dbReference type="NCBI Taxonomy" id="1220188"/>
    <lineage>
        <taxon>Eukaryota</taxon>
        <taxon>Fungi</taxon>
        <taxon>Dikarya</taxon>
        <taxon>Ascomycota</taxon>
        <taxon>Pezizomycotina</taxon>
        <taxon>Eurotiomycetes</taxon>
        <taxon>Eurotiomycetidae</taxon>
        <taxon>Eurotiales</taxon>
        <taxon>Aspergillaceae</taxon>
        <taxon>Aspergillus</taxon>
        <taxon>Aspergillus subgen. Circumdati</taxon>
    </lineage>
</organism>
<evidence type="ECO:0000313" key="10">
    <source>
        <dbReference type="EMBL" id="KAA8642491.1"/>
    </source>
</evidence>
<evidence type="ECO:0000256" key="1">
    <source>
        <dbReference type="ARBA" id="ARBA00004167"/>
    </source>
</evidence>
<gene>
    <name evidence="10" type="ORF">ATNIH1004_011436</name>
</gene>
<evidence type="ECO:0000313" key="11">
    <source>
        <dbReference type="Proteomes" id="UP000324241"/>
    </source>
</evidence>
<proteinExistence type="predicted"/>
<dbReference type="AlphaFoldDB" id="A0A5M9M6X2"/>
<reference evidence="10 11" key="1">
    <citation type="submission" date="2019-08" db="EMBL/GenBank/DDBJ databases">
        <title>The genome sequence of a newly discovered highly antifungal drug resistant Aspergillus species, Aspergillus tanneri NIH 1004.</title>
        <authorList>
            <person name="Mounaud S."/>
            <person name="Singh I."/>
            <person name="Joardar V."/>
            <person name="Pakala S."/>
            <person name="Pakala S."/>
            <person name="Venepally P."/>
            <person name="Chung J.K."/>
            <person name="Losada L."/>
            <person name="Nierman W.C."/>
        </authorList>
    </citation>
    <scope>NUCLEOTIDE SEQUENCE [LARGE SCALE GENOMIC DNA]</scope>
    <source>
        <strain evidence="10 11">NIH1004</strain>
    </source>
</reference>
<dbReference type="GO" id="GO:0005886">
    <property type="term" value="C:plasma membrane"/>
    <property type="evidence" value="ECO:0007669"/>
    <property type="project" value="TreeGrafter"/>
</dbReference>
<accession>A0A5M9M6X2</accession>
<keyword evidence="5" id="KW-0472">Membrane</keyword>
<evidence type="ECO:0000256" key="6">
    <source>
        <dbReference type="ARBA" id="ARBA00023180"/>
    </source>
</evidence>
<protein>
    <recommendedName>
        <fullName evidence="9">WSC domain-containing protein</fullName>
    </recommendedName>
</protein>
<dbReference type="Proteomes" id="UP000324241">
    <property type="component" value="Unassembled WGS sequence"/>
</dbReference>
<keyword evidence="3 8" id="KW-0732">Signal</keyword>
<dbReference type="PANTHER" id="PTHR24269:SF16">
    <property type="entry name" value="PROTEIN SLG1"/>
    <property type="match status" value="1"/>
</dbReference>